<evidence type="ECO:0000313" key="3">
    <source>
        <dbReference type="EMBL" id="PGH35379.1"/>
    </source>
</evidence>
<reference evidence="3 4" key="1">
    <citation type="submission" date="2017-10" db="EMBL/GenBank/DDBJ databases">
        <title>Comparative genomics in systemic dimorphic fungi from Ajellomycetaceae.</title>
        <authorList>
            <person name="Munoz J.F."/>
            <person name="Mcewen J.G."/>
            <person name="Clay O.K."/>
            <person name="Cuomo C.A."/>
        </authorList>
    </citation>
    <scope>NUCLEOTIDE SEQUENCE [LARGE SCALE GENOMIC DNA]</scope>
    <source>
        <strain evidence="3 4">UAMH4076</strain>
    </source>
</reference>
<evidence type="ECO:0008006" key="5">
    <source>
        <dbReference type="Google" id="ProtNLM"/>
    </source>
</evidence>
<organism evidence="3 4">
    <name type="scientific">[Emmonsia] crescens</name>
    <dbReference type="NCBI Taxonomy" id="73230"/>
    <lineage>
        <taxon>Eukaryota</taxon>
        <taxon>Fungi</taxon>
        <taxon>Dikarya</taxon>
        <taxon>Ascomycota</taxon>
        <taxon>Pezizomycotina</taxon>
        <taxon>Eurotiomycetes</taxon>
        <taxon>Eurotiomycetidae</taxon>
        <taxon>Onygenales</taxon>
        <taxon>Ajellomycetaceae</taxon>
        <taxon>Emergomyces</taxon>
    </lineage>
</organism>
<evidence type="ECO:0000256" key="1">
    <source>
        <dbReference type="SAM" id="MobiDB-lite"/>
    </source>
</evidence>
<evidence type="ECO:0000256" key="2">
    <source>
        <dbReference type="SAM" id="SignalP"/>
    </source>
</evidence>
<dbReference type="EMBL" id="PDND01000022">
    <property type="protein sequence ID" value="PGH35379.1"/>
    <property type="molecule type" value="Genomic_DNA"/>
</dbReference>
<proteinExistence type="predicted"/>
<keyword evidence="4" id="KW-1185">Reference proteome</keyword>
<feature type="region of interest" description="Disordered" evidence="1">
    <location>
        <begin position="24"/>
        <end position="46"/>
    </location>
</feature>
<gene>
    <name evidence="3" type="ORF">GX50_01717</name>
</gene>
<sequence>MHFLQATAFLLAALSLQSVSAIPARNPDRTPAECPNTRSSCKPGESGVLRVPEMRTISHGKLSPKIGHNIILGKVGERNYDQQMTFHLPQGAKKCSIMWDQGEKREFIVKSSGLVKIFPTEAGAGSIGTADFTNWPQVEGDHSHLVTTVDCEEKMSFNLSLVNDGSVKMRQDATNGWYIEYSY</sequence>
<comment type="caution">
    <text evidence="3">The sequence shown here is derived from an EMBL/GenBank/DDBJ whole genome shotgun (WGS) entry which is preliminary data.</text>
</comment>
<name>A0A2B7ZQD5_9EURO</name>
<dbReference type="VEuPathDB" id="FungiDB:EMCG_03134"/>
<protein>
    <recommendedName>
        <fullName evidence="5">Ubiquitin 3 binding protein But2 C-terminal domain-containing protein</fullName>
    </recommendedName>
</protein>
<accession>A0A2B7ZQD5</accession>
<dbReference type="AlphaFoldDB" id="A0A2B7ZQD5"/>
<dbReference type="Proteomes" id="UP000226031">
    <property type="component" value="Unassembled WGS sequence"/>
</dbReference>
<feature type="signal peptide" evidence="2">
    <location>
        <begin position="1"/>
        <end position="21"/>
    </location>
</feature>
<feature type="chain" id="PRO_5012473865" description="Ubiquitin 3 binding protein But2 C-terminal domain-containing protein" evidence="2">
    <location>
        <begin position="22"/>
        <end position="183"/>
    </location>
</feature>
<keyword evidence="2" id="KW-0732">Signal</keyword>
<evidence type="ECO:0000313" key="4">
    <source>
        <dbReference type="Proteomes" id="UP000226031"/>
    </source>
</evidence>